<organism evidence="2 3">
    <name type="scientific">Paenibacillus tundrae</name>
    <dbReference type="NCBI Taxonomy" id="528187"/>
    <lineage>
        <taxon>Bacteria</taxon>
        <taxon>Bacillati</taxon>
        <taxon>Bacillota</taxon>
        <taxon>Bacilli</taxon>
        <taxon>Bacillales</taxon>
        <taxon>Paenibacillaceae</taxon>
        <taxon>Paenibacillus</taxon>
    </lineage>
</organism>
<sequence length="42" mass="4806">MHSPQLMNEGGCEISVLLFLLGRFDVDHALCIFFIFYGYHNG</sequence>
<gene>
    <name evidence="2" type="ORF">J2T19_003223</name>
</gene>
<reference evidence="2 3" key="1">
    <citation type="submission" date="2023-07" db="EMBL/GenBank/DDBJ databases">
        <title>Sorghum-associated microbial communities from plants grown in Nebraska, USA.</title>
        <authorList>
            <person name="Schachtman D."/>
        </authorList>
    </citation>
    <scope>NUCLEOTIDE SEQUENCE [LARGE SCALE GENOMIC DNA]</scope>
    <source>
        <strain evidence="2 3">DS1314</strain>
    </source>
</reference>
<keyword evidence="1" id="KW-0812">Transmembrane</keyword>
<evidence type="ECO:0000256" key="1">
    <source>
        <dbReference type="SAM" id="Phobius"/>
    </source>
</evidence>
<protein>
    <submittedName>
        <fullName evidence="2">Uncharacterized protein</fullName>
    </submittedName>
</protein>
<keyword evidence="1" id="KW-1133">Transmembrane helix</keyword>
<dbReference type="EMBL" id="JAUSTI010000008">
    <property type="protein sequence ID" value="MDQ0171761.1"/>
    <property type="molecule type" value="Genomic_DNA"/>
</dbReference>
<accession>A0ABT9WES4</accession>
<comment type="caution">
    <text evidence="2">The sequence shown here is derived from an EMBL/GenBank/DDBJ whole genome shotgun (WGS) entry which is preliminary data.</text>
</comment>
<evidence type="ECO:0000313" key="3">
    <source>
        <dbReference type="Proteomes" id="UP001233836"/>
    </source>
</evidence>
<keyword evidence="3" id="KW-1185">Reference proteome</keyword>
<proteinExistence type="predicted"/>
<feature type="transmembrane region" description="Helical" evidence="1">
    <location>
        <begin position="14"/>
        <end position="39"/>
    </location>
</feature>
<evidence type="ECO:0000313" key="2">
    <source>
        <dbReference type="EMBL" id="MDQ0171761.1"/>
    </source>
</evidence>
<name>A0ABT9WES4_9BACL</name>
<keyword evidence="1" id="KW-0472">Membrane</keyword>
<dbReference type="Proteomes" id="UP001233836">
    <property type="component" value="Unassembled WGS sequence"/>
</dbReference>